<reference evidence="16" key="2">
    <citation type="submission" date="2025-09" db="UniProtKB">
        <authorList>
            <consortium name="Ensembl"/>
        </authorList>
    </citation>
    <scope>IDENTIFICATION</scope>
</reference>
<dbReference type="SMART" id="SM00408">
    <property type="entry name" value="IGc2"/>
    <property type="match status" value="1"/>
</dbReference>
<evidence type="ECO:0000256" key="13">
    <source>
        <dbReference type="SAM" id="Phobius"/>
    </source>
</evidence>
<sequence length="616" mass="68941">MLGHRRRVLHKPLGCSQALLAVVVIILPSLESHAMGCPARCECTALQKSVVCHRRRMVAIPEGIPTETKSLDLSKNRLRSLDPDDFSNFLLLEELEVNENVIANIEPGAFNNLPFLRSLSLRNNRLKLIPRGVFSRLTNLTHLDISENKIVILLDYMFQDLRNLKRLEVGDNELVYVSHHAFKGLQSLEQLTLEKCNLTSLPTEALSHLGSLSTLRLRHLNIASILPFSFRRLLRLKVLELSHWPMLEELPMNSLYALNLTALSITFTNITTIPQSALQPLVNLRLLNLSYNQIRVVEAGAFQNLIRLQELHVAVSRLTTIKPQAFIGLSKLRVLNVSKNLLQSLEESAFQSTSSLQVLGLDSNPLACDCRLLWVVRRRRRLALGERQPSCESPEHVKGMAFGDFPEEMSPYYFSCKKPWITVQKPQQVATAESQTVLLPCQAEGDPQPSIMWVSPWKQKITAQSNGRMAVLPDGTLQIRYAQILDSGTYVCVASNAAGNDTNTGILDVKSFSPQSLYNNDTLAYVGNGMNGTGSNATRARDQQLYDVKTILVAIAIGCFTFLGVVVLCLFILFLWSRGRGRHKPSVHVEYTSRRTESTDSGAQAPNPRQISMRMV</sequence>
<evidence type="ECO:0000256" key="8">
    <source>
        <dbReference type="ARBA" id="ARBA00023136"/>
    </source>
</evidence>
<evidence type="ECO:0000313" key="16">
    <source>
        <dbReference type="Ensembl" id="ENSPMAP00000011153.1"/>
    </source>
</evidence>
<dbReference type="SMART" id="SM00369">
    <property type="entry name" value="LRR_TYP"/>
    <property type="match status" value="10"/>
</dbReference>
<dbReference type="AlphaFoldDB" id="S4S111"/>
<dbReference type="OMA" id="PSDYFIC"/>
<keyword evidence="2" id="KW-1003">Cell membrane</keyword>
<dbReference type="InterPro" id="IPR003599">
    <property type="entry name" value="Ig_sub"/>
</dbReference>
<dbReference type="FunFam" id="2.60.40.10:FF:000076">
    <property type="entry name" value="Leucine-rich repeat and Ig domain-containing 4"/>
    <property type="match status" value="1"/>
</dbReference>
<dbReference type="SUPFAM" id="SSF48726">
    <property type="entry name" value="Immunoglobulin"/>
    <property type="match status" value="1"/>
</dbReference>
<dbReference type="InterPro" id="IPR036179">
    <property type="entry name" value="Ig-like_dom_sf"/>
</dbReference>
<evidence type="ECO:0000256" key="5">
    <source>
        <dbReference type="ARBA" id="ARBA00022729"/>
    </source>
</evidence>
<comment type="subcellular location">
    <subcellularLocation>
        <location evidence="1">Cell membrane</location>
        <topology evidence="1">Single-pass type I membrane protein</topology>
    </subcellularLocation>
</comment>
<evidence type="ECO:0000256" key="2">
    <source>
        <dbReference type="ARBA" id="ARBA00022475"/>
    </source>
</evidence>
<keyword evidence="11" id="KW-0393">Immunoglobulin domain</keyword>
<dbReference type="Gene3D" id="2.60.40.10">
    <property type="entry name" value="Immunoglobulins"/>
    <property type="match status" value="1"/>
</dbReference>
<keyword evidence="9" id="KW-1015">Disulfide bond</keyword>
<dbReference type="FunFam" id="3.80.10.10:FF:000014">
    <property type="entry name" value="Leucine-rich repeat and immunoglobulin-like domain-containing nogo receptor-interacting protein 1"/>
    <property type="match status" value="1"/>
</dbReference>
<feature type="region of interest" description="Disordered" evidence="12">
    <location>
        <begin position="591"/>
        <end position="616"/>
    </location>
</feature>
<keyword evidence="10" id="KW-0325">Glycoprotein</keyword>
<feature type="compositionally biased region" description="Polar residues" evidence="12">
    <location>
        <begin position="599"/>
        <end position="610"/>
    </location>
</feature>
<dbReference type="PROSITE" id="PS50835">
    <property type="entry name" value="IG_LIKE"/>
    <property type="match status" value="1"/>
</dbReference>
<dbReference type="Gene3D" id="3.80.10.10">
    <property type="entry name" value="Ribonuclease Inhibitor"/>
    <property type="match status" value="1"/>
</dbReference>
<evidence type="ECO:0000256" key="3">
    <source>
        <dbReference type="ARBA" id="ARBA00022614"/>
    </source>
</evidence>
<dbReference type="HOGENOM" id="CLU_000288_18_24_1"/>
<evidence type="ECO:0000256" key="1">
    <source>
        <dbReference type="ARBA" id="ARBA00004251"/>
    </source>
</evidence>
<name>S4S111_PETMA</name>
<organism evidence="16">
    <name type="scientific">Petromyzon marinus</name>
    <name type="common">Sea lamprey</name>
    <dbReference type="NCBI Taxonomy" id="7757"/>
    <lineage>
        <taxon>Eukaryota</taxon>
        <taxon>Metazoa</taxon>
        <taxon>Chordata</taxon>
        <taxon>Craniata</taxon>
        <taxon>Vertebrata</taxon>
        <taxon>Cyclostomata</taxon>
        <taxon>Hyperoartia</taxon>
        <taxon>Petromyzontiformes</taxon>
        <taxon>Petromyzontidae</taxon>
        <taxon>Petromyzon</taxon>
    </lineage>
</organism>
<keyword evidence="5 14" id="KW-0732">Signal</keyword>
<gene>
    <name evidence="16" type="primary">LOC116942169</name>
</gene>
<dbReference type="PANTHER" id="PTHR24369">
    <property type="entry name" value="ANTIGEN BSP, PUTATIVE-RELATED"/>
    <property type="match status" value="1"/>
</dbReference>
<feature type="signal peptide" evidence="14">
    <location>
        <begin position="1"/>
        <end position="34"/>
    </location>
</feature>
<dbReference type="SUPFAM" id="SSF52058">
    <property type="entry name" value="L domain-like"/>
    <property type="match status" value="1"/>
</dbReference>
<evidence type="ECO:0000256" key="4">
    <source>
        <dbReference type="ARBA" id="ARBA00022692"/>
    </source>
</evidence>
<feature type="domain" description="Ig-like" evidence="15">
    <location>
        <begin position="419"/>
        <end position="513"/>
    </location>
</feature>
<feature type="chain" id="PRO_5004532711" evidence="14">
    <location>
        <begin position="35"/>
        <end position="616"/>
    </location>
</feature>
<dbReference type="STRING" id="7757.ENSPMAP00000011153"/>
<dbReference type="InterPro" id="IPR003591">
    <property type="entry name" value="Leu-rich_rpt_typical-subtyp"/>
</dbReference>
<dbReference type="InterPro" id="IPR003598">
    <property type="entry name" value="Ig_sub2"/>
</dbReference>
<evidence type="ECO:0000256" key="7">
    <source>
        <dbReference type="ARBA" id="ARBA00022989"/>
    </source>
</evidence>
<dbReference type="GO" id="GO:0005886">
    <property type="term" value="C:plasma membrane"/>
    <property type="evidence" value="ECO:0007669"/>
    <property type="project" value="UniProtKB-SubCell"/>
</dbReference>
<keyword evidence="7 13" id="KW-1133">Transmembrane helix</keyword>
<evidence type="ECO:0000256" key="11">
    <source>
        <dbReference type="ARBA" id="ARBA00023319"/>
    </source>
</evidence>
<dbReference type="InterPro" id="IPR013098">
    <property type="entry name" value="Ig_I-set"/>
</dbReference>
<evidence type="ECO:0000256" key="6">
    <source>
        <dbReference type="ARBA" id="ARBA00022737"/>
    </source>
</evidence>
<evidence type="ECO:0000256" key="10">
    <source>
        <dbReference type="ARBA" id="ARBA00023180"/>
    </source>
</evidence>
<dbReference type="Pfam" id="PF00560">
    <property type="entry name" value="LRR_1"/>
    <property type="match status" value="2"/>
</dbReference>
<keyword evidence="3" id="KW-0433">Leucine-rich repeat</keyword>
<dbReference type="GeneTree" id="ENSGT00940000156665"/>
<dbReference type="PROSITE" id="PS51450">
    <property type="entry name" value="LRR"/>
    <property type="match status" value="2"/>
</dbReference>
<keyword evidence="8 13" id="KW-0472">Membrane</keyword>
<accession>S4S111</accession>
<dbReference type="Pfam" id="PF13855">
    <property type="entry name" value="LRR_8"/>
    <property type="match status" value="2"/>
</dbReference>
<dbReference type="InterPro" id="IPR013783">
    <property type="entry name" value="Ig-like_fold"/>
</dbReference>
<proteinExistence type="predicted"/>
<dbReference type="InterPro" id="IPR001611">
    <property type="entry name" value="Leu-rich_rpt"/>
</dbReference>
<dbReference type="SMART" id="SM00409">
    <property type="entry name" value="IG"/>
    <property type="match status" value="1"/>
</dbReference>
<keyword evidence="6" id="KW-0677">Repeat</keyword>
<dbReference type="Pfam" id="PF07679">
    <property type="entry name" value="I-set"/>
    <property type="match status" value="1"/>
</dbReference>
<dbReference type="Ensembl" id="ENSPMAT00000011199.1">
    <property type="protein sequence ID" value="ENSPMAP00000011153.1"/>
    <property type="gene ID" value="ENSPMAG00000010172.1"/>
</dbReference>
<feature type="transmembrane region" description="Helical" evidence="13">
    <location>
        <begin position="551"/>
        <end position="576"/>
    </location>
</feature>
<reference evidence="16" key="1">
    <citation type="submission" date="2025-08" db="UniProtKB">
        <authorList>
            <consortium name="Ensembl"/>
        </authorList>
    </citation>
    <scope>IDENTIFICATION</scope>
</reference>
<evidence type="ECO:0000256" key="12">
    <source>
        <dbReference type="SAM" id="MobiDB-lite"/>
    </source>
</evidence>
<keyword evidence="4 13" id="KW-0812">Transmembrane</keyword>
<dbReference type="RefSeq" id="XP_032809677.1">
    <property type="nucleotide sequence ID" value="XM_032953786.1"/>
</dbReference>
<evidence type="ECO:0000259" key="15">
    <source>
        <dbReference type="PROSITE" id="PS50835"/>
    </source>
</evidence>
<evidence type="ECO:0000256" key="9">
    <source>
        <dbReference type="ARBA" id="ARBA00023157"/>
    </source>
</evidence>
<dbReference type="InterPro" id="IPR007110">
    <property type="entry name" value="Ig-like_dom"/>
</dbReference>
<dbReference type="PANTHER" id="PTHR24369:SF178">
    <property type="entry name" value="LEUCINE-RICH REPEAT AND IMMUNOGLOBULIN-LIKE DOMAIN-CONTAINING NOGO RECEPTOR-INTERACTING PROTEIN 1"/>
    <property type="match status" value="1"/>
</dbReference>
<dbReference type="InterPro" id="IPR032675">
    <property type="entry name" value="LRR_dom_sf"/>
</dbReference>
<dbReference type="InterPro" id="IPR050541">
    <property type="entry name" value="LRR_TM_domain-containing"/>
</dbReference>
<evidence type="ECO:0000256" key="14">
    <source>
        <dbReference type="SAM" id="SignalP"/>
    </source>
</evidence>
<protein>
    <submittedName>
        <fullName evidence="16">Leucine rich repeat and Ig domain containing 2</fullName>
    </submittedName>
</protein>